<comment type="caution">
    <text evidence="9">The sequence shown here is derived from an EMBL/GenBank/DDBJ whole genome shotgun (WGS) entry which is preliminary data.</text>
</comment>
<keyword evidence="4 8" id="KW-0812">Transmembrane</keyword>
<evidence type="ECO:0000256" key="4">
    <source>
        <dbReference type="ARBA" id="ARBA00022692"/>
    </source>
</evidence>
<dbReference type="GO" id="GO:0005789">
    <property type="term" value="C:endoplasmic reticulum membrane"/>
    <property type="evidence" value="ECO:0007669"/>
    <property type="project" value="UniProtKB-SubCell"/>
</dbReference>
<evidence type="ECO:0000313" key="9">
    <source>
        <dbReference type="EMBL" id="KAA0710484.1"/>
    </source>
</evidence>
<feature type="transmembrane region" description="Helical" evidence="8">
    <location>
        <begin position="466"/>
        <end position="486"/>
    </location>
</feature>
<dbReference type="Proteomes" id="UP000324632">
    <property type="component" value="Chromosome 16"/>
</dbReference>
<evidence type="ECO:0000256" key="2">
    <source>
        <dbReference type="ARBA" id="ARBA00007709"/>
    </source>
</evidence>
<evidence type="ECO:0000256" key="7">
    <source>
        <dbReference type="ARBA" id="ARBA00023136"/>
    </source>
</evidence>
<reference evidence="9 10" key="1">
    <citation type="journal article" date="2019" name="Mol. Ecol. Resour.">
        <title>Chromosome-level genome assembly of Triplophysa tibetana, a fish adapted to the harsh high-altitude environment of the Tibetan Plateau.</title>
        <authorList>
            <person name="Yang X."/>
            <person name="Liu H."/>
            <person name="Ma Z."/>
            <person name="Zou Y."/>
            <person name="Zou M."/>
            <person name="Mao Y."/>
            <person name="Li X."/>
            <person name="Wang H."/>
            <person name="Chen T."/>
            <person name="Wang W."/>
            <person name="Yang R."/>
        </authorList>
    </citation>
    <scope>NUCLEOTIDE SEQUENCE [LARGE SCALE GENOMIC DNA]</scope>
    <source>
        <strain evidence="9">TTIB1903HZAU</strain>
        <tissue evidence="9">Muscle</tissue>
    </source>
</reference>
<evidence type="ECO:0000256" key="1">
    <source>
        <dbReference type="ARBA" id="ARBA00004389"/>
    </source>
</evidence>
<accession>A0A5A9NKF4</accession>
<keyword evidence="10" id="KW-1185">Reference proteome</keyword>
<name>A0A5A9NKF4_9TELE</name>
<keyword evidence="6 8" id="KW-1133">Transmembrane helix</keyword>
<comment type="similarity">
    <text evidence="2">Belongs to the TRIQK family.</text>
</comment>
<evidence type="ECO:0000256" key="5">
    <source>
        <dbReference type="ARBA" id="ARBA00022824"/>
    </source>
</evidence>
<sequence>MRDPAGSAALGWHRFNMRIESLAAFQNAAVDFYRASIESNEDEPYHSSSVTHRQRHLWECTRVDIVNYSLSKWLSTVIGCSVDRIRQSRFDVSNCAEMKQYHSFGFQFEAPGDIVSSHYSSSWLKRLSPLCCRALRLSALQLNEMNHTCQSRFTRGRPCLFISISGICDTAVDGARSLPLSLLLVLATVQLAGRATNAHTANRYKQTHEQIKIFFCQLFWEFSTELHTFPPESRSLRTKTNQVGGLMLDFCGKENRCTRMGKKDASTVKLPVEQYRKQIGKQDNKKAKPALRATRLRAEAKRSAPGIRQFSSLRTDEDSVIDLAQVVLVCIVIFSRLVCFGRFDHPSLNPLKQTTLSFYIVLSRILVPSASSVCAHAPESSSKQRFGLSPCMCGRPWQVGSLRSLLSSTRRPVGLLGCWGGCGRLATCCGYRRLPGARLSGWHHLARSRDAGGLSCVHGWPGKMDVLLIIVTVLILLLVIYALFYLNLSTELNLDSDMD</sequence>
<keyword evidence="5" id="KW-0256">Endoplasmic reticulum</keyword>
<dbReference type="PANTHER" id="PTHR20583:SF1">
    <property type="entry name" value="TRIPLE QXXK_R MOTIF-CONTAINING PROTEIN"/>
    <property type="match status" value="1"/>
</dbReference>
<organism evidence="9 10">
    <name type="scientific">Triplophysa tibetana</name>
    <dbReference type="NCBI Taxonomy" id="1572043"/>
    <lineage>
        <taxon>Eukaryota</taxon>
        <taxon>Metazoa</taxon>
        <taxon>Chordata</taxon>
        <taxon>Craniata</taxon>
        <taxon>Vertebrata</taxon>
        <taxon>Euteleostomi</taxon>
        <taxon>Actinopterygii</taxon>
        <taxon>Neopterygii</taxon>
        <taxon>Teleostei</taxon>
        <taxon>Ostariophysi</taxon>
        <taxon>Cypriniformes</taxon>
        <taxon>Nemacheilidae</taxon>
        <taxon>Triplophysa</taxon>
    </lineage>
</organism>
<comment type="subcellular location">
    <subcellularLocation>
        <location evidence="1">Endoplasmic reticulum membrane</location>
        <topology evidence="1">Single-pass membrane protein</topology>
    </subcellularLocation>
</comment>
<evidence type="ECO:0000313" key="10">
    <source>
        <dbReference type="Proteomes" id="UP000324632"/>
    </source>
</evidence>
<dbReference type="AlphaFoldDB" id="A0A5A9NKF4"/>
<dbReference type="Pfam" id="PF15168">
    <property type="entry name" value="TRIQK"/>
    <property type="match status" value="2"/>
</dbReference>
<dbReference type="PANTHER" id="PTHR20583">
    <property type="entry name" value="TRIPLE QXXK/R MOTIF-CONTAINING PROTEIN"/>
    <property type="match status" value="1"/>
</dbReference>
<protein>
    <recommendedName>
        <fullName evidence="3">Triple QxxK/R motif-containing protein</fullName>
    </recommendedName>
</protein>
<keyword evidence="7 8" id="KW-0472">Membrane</keyword>
<evidence type="ECO:0000256" key="6">
    <source>
        <dbReference type="ARBA" id="ARBA00022989"/>
    </source>
</evidence>
<dbReference type="EMBL" id="SOYY01000016">
    <property type="protein sequence ID" value="KAA0710484.1"/>
    <property type="molecule type" value="Genomic_DNA"/>
</dbReference>
<evidence type="ECO:0000256" key="8">
    <source>
        <dbReference type="SAM" id="Phobius"/>
    </source>
</evidence>
<proteinExistence type="inferred from homology"/>
<evidence type="ECO:0000256" key="3">
    <source>
        <dbReference type="ARBA" id="ARBA00014257"/>
    </source>
</evidence>
<dbReference type="InterPro" id="IPR024842">
    <property type="entry name" value="TRIQK"/>
</dbReference>
<gene>
    <name evidence="9" type="ORF">E1301_Tti012566</name>
</gene>